<sequence length="216" mass="23254">VVPLRLRGSVSRSIAFERDGDRRVSRGSEMCTFMPLRGGVNDDPRHIIDLTGDGTVTLQTNQEQAVDAATLEGVLNHPGSQTRTDVLFGGAEPFEWLDLRLTCTTGSGLSRMTVESPAVTSGLVRPQFGRGGPAVAAKGTLAYLTLRPAEQADGPRRYEVGVIGHGPGGGALADQVAAEIRTWDQTYRSRDVRFEIRPLSVDPIEPGPGRFVISWS</sequence>
<keyword evidence="1" id="KW-0489">Methyltransferase</keyword>
<dbReference type="EMBL" id="JBHTHX010000166">
    <property type="protein sequence ID" value="MFD0884446.1"/>
    <property type="molecule type" value="Genomic_DNA"/>
</dbReference>
<gene>
    <name evidence="1" type="ORF">ACFQ08_07745</name>
</gene>
<dbReference type="GO" id="GO:0008168">
    <property type="term" value="F:methyltransferase activity"/>
    <property type="evidence" value="ECO:0007669"/>
    <property type="project" value="UniProtKB-KW"/>
</dbReference>
<reference evidence="2" key="1">
    <citation type="journal article" date="2019" name="Int. J. Syst. Evol. Microbiol.">
        <title>The Global Catalogue of Microorganisms (GCM) 10K type strain sequencing project: providing services to taxonomists for standard genome sequencing and annotation.</title>
        <authorList>
            <consortium name="The Broad Institute Genomics Platform"/>
            <consortium name="The Broad Institute Genome Sequencing Center for Infectious Disease"/>
            <person name="Wu L."/>
            <person name="Ma J."/>
        </authorList>
    </citation>
    <scope>NUCLEOTIDE SEQUENCE [LARGE SCALE GENOMIC DNA]</scope>
    <source>
        <strain evidence="2">CCUG 62974</strain>
    </source>
</reference>
<proteinExistence type="predicted"/>
<feature type="non-terminal residue" evidence="1">
    <location>
        <position position="1"/>
    </location>
</feature>
<keyword evidence="1" id="KW-0808">Transferase</keyword>
<keyword evidence="2" id="KW-1185">Reference proteome</keyword>
<evidence type="ECO:0000313" key="1">
    <source>
        <dbReference type="EMBL" id="MFD0884446.1"/>
    </source>
</evidence>
<dbReference type="GO" id="GO:0032259">
    <property type="term" value="P:methylation"/>
    <property type="evidence" value="ECO:0007669"/>
    <property type="project" value="UniProtKB-KW"/>
</dbReference>
<name>A0ABW3DMA0_9ACTN</name>
<evidence type="ECO:0000313" key="2">
    <source>
        <dbReference type="Proteomes" id="UP001597024"/>
    </source>
</evidence>
<accession>A0ABW3DMA0</accession>
<comment type="caution">
    <text evidence="1">The sequence shown here is derived from an EMBL/GenBank/DDBJ whole genome shotgun (WGS) entry which is preliminary data.</text>
</comment>
<dbReference type="Proteomes" id="UP001597024">
    <property type="component" value="Unassembled WGS sequence"/>
</dbReference>
<organism evidence="1 2">
    <name type="scientific">Streptosporangium algeriense</name>
    <dbReference type="NCBI Taxonomy" id="1682748"/>
    <lineage>
        <taxon>Bacteria</taxon>
        <taxon>Bacillati</taxon>
        <taxon>Actinomycetota</taxon>
        <taxon>Actinomycetes</taxon>
        <taxon>Streptosporangiales</taxon>
        <taxon>Streptosporangiaceae</taxon>
        <taxon>Streptosporangium</taxon>
    </lineage>
</organism>
<protein>
    <submittedName>
        <fullName evidence="1">Methyltransferase, FxLD system</fullName>
    </submittedName>
</protein>